<accession>A0AAN4VYN5</accession>
<dbReference type="PANTHER" id="PTHR46333:SF2">
    <property type="entry name" value="CYTOKINESIS PROTEIN 3"/>
    <property type="match status" value="1"/>
</dbReference>
<dbReference type="GO" id="GO:0005737">
    <property type="term" value="C:cytoplasm"/>
    <property type="evidence" value="ECO:0007669"/>
    <property type="project" value="TreeGrafter"/>
</dbReference>
<keyword evidence="3" id="KW-1185">Reference proteome</keyword>
<dbReference type="SUPFAM" id="SSF54001">
    <property type="entry name" value="Cysteine proteinases"/>
    <property type="match status" value="1"/>
</dbReference>
<dbReference type="InterPro" id="IPR052557">
    <property type="entry name" value="CAP/Cytokinesis_protein"/>
</dbReference>
<dbReference type="InterPro" id="IPR002931">
    <property type="entry name" value="Transglutaminase-like"/>
</dbReference>
<dbReference type="PANTHER" id="PTHR46333">
    <property type="entry name" value="CYTOKINESIS PROTEIN 3"/>
    <property type="match status" value="1"/>
</dbReference>
<comment type="caution">
    <text evidence="2">The sequence shown here is derived from an EMBL/GenBank/DDBJ whole genome shotgun (WGS) entry which is preliminary data.</text>
</comment>
<dbReference type="Pfam" id="PF01841">
    <property type="entry name" value="Transglut_core"/>
    <property type="match status" value="1"/>
</dbReference>
<dbReference type="Proteomes" id="UP001310022">
    <property type="component" value="Unassembled WGS sequence"/>
</dbReference>
<dbReference type="AlphaFoldDB" id="A0AAN4VYN5"/>
<evidence type="ECO:0000313" key="3">
    <source>
        <dbReference type="Proteomes" id="UP001310022"/>
    </source>
</evidence>
<proteinExistence type="predicted"/>
<evidence type="ECO:0000313" key="2">
    <source>
        <dbReference type="EMBL" id="GJM61368.1"/>
    </source>
</evidence>
<gene>
    <name evidence="2" type="ORF">PEDI_19200</name>
</gene>
<sequence>MVILFSLLAEKVSGQEKSPYEARARKEIQQILTRMDFGEDSLRAAFEWVAKNYTYDLAFLRAPKTYESNYHLVWEALKKRKGVCQHYAETFHLMMEELGYPAYVVSGYVLDVGKFRLDLGHSWNAVKTAEGWFLFDPTWASGTVDERGFHPEYQAEWFRQTAKLFFERHIPFDPFWQLTDSVFSHQQVIAGVEGQKPTLFYPVAEVWGRYEVTSVDWKEQEVARIRSAHPVNELTKTHLKRMEEQLRVRKYNVDAASMNAAVETLNKQIEELNAFYRKLSSGKVAVEDQHKVMLAAYQQLEALSVQMNGIQTAEPVLLEQLSYNQQVLKEVMSRLEGDMRKMNVP</sequence>
<reference evidence="2 3" key="1">
    <citation type="submission" date="2021-12" db="EMBL/GenBank/DDBJ databases">
        <title>Genome sequencing of bacteria with rrn-lacking chromosome and rrn-plasmid.</title>
        <authorList>
            <person name="Anda M."/>
            <person name="Iwasaki W."/>
        </authorList>
    </citation>
    <scope>NUCLEOTIDE SEQUENCE [LARGE SCALE GENOMIC DNA]</scope>
    <source>
        <strain evidence="2 3">NBRC 15940</strain>
    </source>
</reference>
<dbReference type="InterPro" id="IPR038765">
    <property type="entry name" value="Papain-like_cys_pep_sf"/>
</dbReference>
<dbReference type="Gene3D" id="3.10.620.30">
    <property type="match status" value="1"/>
</dbReference>
<evidence type="ECO:0000259" key="1">
    <source>
        <dbReference type="SMART" id="SM00460"/>
    </source>
</evidence>
<dbReference type="SMART" id="SM00460">
    <property type="entry name" value="TGc"/>
    <property type="match status" value="1"/>
</dbReference>
<feature type="domain" description="Transglutaminase-like" evidence="1">
    <location>
        <begin position="76"/>
        <end position="139"/>
    </location>
</feature>
<name>A0AAN4VYN5_9BACT</name>
<protein>
    <recommendedName>
        <fullName evidence="1">Transglutaminase-like domain-containing protein</fullName>
    </recommendedName>
</protein>
<dbReference type="EMBL" id="BQKE01000001">
    <property type="protein sequence ID" value="GJM61368.1"/>
    <property type="molecule type" value="Genomic_DNA"/>
</dbReference>
<organism evidence="2 3">
    <name type="scientific">Persicobacter diffluens</name>
    <dbReference type="NCBI Taxonomy" id="981"/>
    <lineage>
        <taxon>Bacteria</taxon>
        <taxon>Pseudomonadati</taxon>
        <taxon>Bacteroidota</taxon>
        <taxon>Cytophagia</taxon>
        <taxon>Cytophagales</taxon>
        <taxon>Persicobacteraceae</taxon>
        <taxon>Persicobacter</taxon>
    </lineage>
</organism>